<sequence>MEAYKLYKQKTKHKISEKYDILGFISAGTYGKVFKAKIRHSKHKPSHELAIKQFKPEGQHDKSQPIGISQSACREIALCRELNHINVVFLQDVMMEDGLIHMVLRYAEYDLLTMLQYHKKFRKPLPELVIKSMLFQTLEGVNYLHNNGIMHRDLKPANLLVDRDGLLKVGDLGLARLYNRPFLPLYAGDKVVVTIWYRAPELILGSRHYTTAVDMWAIGCIFGEMLTLRPMFNGEEVKMETKKVIPFQKAQMIKICEIMGSPSATQWPELEFMPELANMKKIRSYPINFRTWFQNSFLKSDDSFSLLSKMLEYNPNKRISAQAALTHSFFKEDPTPVLNPLQTLNIVYPERPLHKDEKM</sequence>
<evidence type="ECO:0000256" key="5">
    <source>
        <dbReference type="ARBA" id="ARBA00022491"/>
    </source>
</evidence>
<feature type="domain" description="Protein kinase" evidence="17">
    <location>
        <begin position="19"/>
        <end position="330"/>
    </location>
</feature>
<evidence type="ECO:0000313" key="20">
    <source>
        <dbReference type="Proteomes" id="UP000245591"/>
    </source>
</evidence>
<dbReference type="PROSITE" id="PS50011">
    <property type="entry name" value="PROTEIN_KINASE_DOM"/>
    <property type="match status" value="1"/>
</dbReference>
<keyword evidence="11" id="KW-0067">ATP-binding</keyword>
<dbReference type="SMART" id="SM00220">
    <property type="entry name" value="S_TKc"/>
    <property type="match status" value="1"/>
</dbReference>
<dbReference type="InterPro" id="IPR050108">
    <property type="entry name" value="CDK"/>
</dbReference>
<keyword evidence="5" id="KW-0678">Repressor</keyword>
<dbReference type="FunFam" id="1.10.510.10:FF:000408">
    <property type="entry name" value="Serine/threonine-protein kinase SSN3"/>
    <property type="match status" value="1"/>
</dbReference>
<comment type="subcellular location">
    <subcellularLocation>
        <location evidence="1">Nucleus</location>
    </subcellularLocation>
</comment>
<accession>A0A2U1IZX6</accession>
<keyword evidence="20" id="KW-1185">Reference proteome</keyword>
<evidence type="ECO:0000313" key="19">
    <source>
        <dbReference type="EMBL" id="PVZ98358.1"/>
    </source>
</evidence>
<comment type="catalytic activity">
    <reaction evidence="15">
        <text>L-seryl-[protein] + ATP = O-phospho-L-seryl-[protein] + ADP + H(+)</text>
        <dbReference type="Rhea" id="RHEA:17989"/>
        <dbReference type="Rhea" id="RHEA-COMP:9863"/>
        <dbReference type="Rhea" id="RHEA-COMP:11604"/>
        <dbReference type="ChEBI" id="CHEBI:15378"/>
        <dbReference type="ChEBI" id="CHEBI:29999"/>
        <dbReference type="ChEBI" id="CHEBI:30616"/>
        <dbReference type="ChEBI" id="CHEBI:83421"/>
        <dbReference type="ChEBI" id="CHEBI:456216"/>
        <dbReference type="EC" id="2.7.11.22"/>
    </reaction>
</comment>
<keyword evidence="12" id="KW-0539">Nucleus</keyword>
<evidence type="ECO:0000256" key="16">
    <source>
        <dbReference type="ARBA" id="ARBA00049280"/>
    </source>
</evidence>
<evidence type="ECO:0000256" key="2">
    <source>
        <dbReference type="ARBA" id="ARBA00006485"/>
    </source>
</evidence>
<evidence type="ECO:0000256" key="7">
    <source>
        <dbReference type="ARBA" id="ARBA00022679"/>
    </source>
</evidence>
<evidence type="ECO:0000256" key="14">
    <source>
        <dbReference type="ARBA" id="ARBA00047811"/>
    </source>
</evidence>
<comment type="similarity">
    <text evidence="2">Belongs to the protein kinase superfamily. CMGC Ser/Thr protein kinase family. CDC2/CDKX subfamily.</text>
</comment>
<evidence type="ECO:0000256" key="12">
    <source>
        <dbReference type="ARBA" id="ARBA00023242"/>
    </source>
</evidence>
<dbReference type="SUPFAM" id="SSF56112">
    <property type="entry name" value="Protein kinase-like (PK-like)"/>
    <property type="match status" value="1"/>
</dbReference>
<dbReference type="PROSITE" id="PS00108">
    <property type="entry name" value="PROTEIN_KINASE_ST"/>
    <property type="match status" value="1"/>
</dbReference>
<reference evidence="19 20" key="1">
    <citation type="journal article" date="2018" name="MBio">
        <title>Comparative Genomics Reveals the Core Gene Toolbox for the Fungus-Insect Symbiosis.</title>
        <authorList>
            <person name="Wang Y."/>
            <person name="Stata M."/>
            <person name="Wang W."/>
            <person name="Stajich J.E."/>
            <person name="White M.M."/>
            <person name="Moncalvo J.M."/>
        </authorList>
    </citation>
    <scope>NUCLEOTIDE SEQUENCE [LARGE SCALE GENOMIC DNA]</scope>
    <source>
        <strain evidence="19 20">AUS-126-30</strain>
    </source>
</reference>
<dbReference type="InterPro" id="IPR011009">
    <property type="entry name" value="Kinase-like_dom_sf"/>
</dbReference>
<evidence type="ECO:0000256" key="3">
    <source>
        <dbReference type="ARBA" id="ARBA00012409"/>
    </source>
</evidence>
<dbReference type="EMBL" id="MBFU01000556">
    <property type="protein sequence ID" value="PVZ98358.1"/>
    <property type="molecule type" value="Genomic_DNA"/>
</dbReference>
<dbReference type="InterPro" id="IPR000719">
    <property type="entry name" value="Prot_kinase_dom"/>
</dbReference>
<evidence type="ECO:0000256" key="8">
    <source>
        <dbReference type="ARBA" id="ARBA00022723"/>
    </source>
</evidence>
<evidence type="ECO:0000256" key="1">
    <source>
        <dbReference type="ARBA" id="ARBA00004123"/>
    </source>
</evidence>
<comment type="catalytic activity">
    <reaction evidence="16">
        <text>[DNA-directed RNA polymerase] + ATP = phospho-[DNA-directed RNA polymerase] + ADP + H(+)</text>
        <dbReference type="Rhea" id="RHEA:10216"/>
        <dbReference type="Rhea" id="RHEA-COMP:11321"/>
        <dbReference type="Rhea" id="RHEA-COMP:11322"/>
        <dbReference type="ChEBI" id="CHEBI:15378"/>
        <dbReference type="ChEBI" id="CHEBI:30616"/>
        <dbReference type="ChEBI" id="CHEBI:43176"/>
        <dbReference type="ChEBI" id="CHEBI:68546"/>
        <dbReference type="ChEBI" id="CHEBI:456216"/>
        <dbReference type="EC" id="2.7.11.23"/>
    </reaction>
</comment>
<evidence type="ECO:0000256" key="10">
    <source>
        <dbReference type="ARBA" id="ARBA00022777"/>
    </source>
</evidence>
<dbReference type="Pfam" id="PF00069">
    <property type="entry name" value="Pkinase"/>
    <property type="match status" value="1"/>
</dbReference>
<evidence type="ECO:0000259" key="17">
    <source>
        <dbReference type="PROSITE" id="PS50011"/>
    </source>
</evidence>
<dbReference type="GO" id="GO:0016592">
    <property type="term" value="C:mediator complex"/>
    <property type="evidence" value="ECO:0007669"/>
    <property type="project" value="TreeGrafter"/>
</dbReference>
<protein>
    <recommendedName>
        <fullName evidence="13">Cyclin-dependent kinase 8</fullName>
        <ecNumber evidence="4">2.7.11.22</ecNumber>
        <ecNumber evidence="3">2.7.11.23</ecNumber>
    </recommendedName>
</protein>
<dbReference type="EC" id="2.7.11.23" evidence="3"/>
<organism evidence="19 20">
    <name type="scientific">Smittium angustum</name>
    <dbReference type="NCBI Taxonomy" id="133377"/>
    <lineage>
        <taxon>Eukaryota</taxon>
        <taxon>Fungi</taxon>
        <taxon>Fungi incertae sedis</taxon>
        <taxon>Zoopagomycota</taxon>
        <taxon>Kickxellomycotina</taxon>
        <taxon>Harpellomycetes</taxon>
        <taxon>Harpellales</taxon>
        <taxon>Legeriomycetaceae</taxon>
        <taxon>Smittium</taxon>
    </lineage>
</organism>
<keyword evidence="7" id="KW-0808">Transferase</keyword>
<evidence type="ECO:0000256" key="13">
    <source>
        <dbReference type="ARBA" id="ARBA00041823"/>
    </source>
</evidence>
<evidence type="ECO:0000256" key="6">
    <source>
        <dbReference type="ARBA" id="ARBA00022527"/>
    </source>
</evidence>
<gene>
    <name evidence="19" type="ORF">BB558_005626</name>
    <name evidence="18" type="ORF">BB558_007194</name>
</gene>
<dbReference type="GO" id="GO:0004693">
    <property type="term" value="F:cyclin-dependent protein serine/threonine kinase activity"/>
    <property type="evidence" value="ECO:0007669"/>
    <property type="project" value="UniProtKB-EC"/>
</dbReference>
<name>A0A2U1IZX6_SMIAN</name>
<dbReference type="GO" id="GO:0046872">
    <property type="term" value="F:metal ion binding"/>
    <property type="evidence" value="ECO:0007669"/>
    <property type="project" value="UniProtKB-KW"/>
</dbReference>
<dbReference type="PANTHER" id="PTHR24056:SF495">
    <property type="entry name" value="CYCLIN-DEPENDENT KINASE 8-RELATED"/>
    <property type="match status" value="1"/>
</dbReference>
<keyword evidence="9" id="KW-0547">Nucleotide-binding</keyword>
<keyword evidence="8" id="KW-0479">Metal-binding</keyword>
<dbReference type="Gene3D" id="1.10.510.10">
    <property type="entry name" value="Transferase(Phosphotransferase) domain 1"/>
    <property type="match status" value="1"/>
</dbReference>
<keyword evidence="10" id="KW-0418">Kinase</keyword>
<evidence type="ECO:0000313" key="18">
    <source>
        <dbReference type="EMBL" id="PVZ96877.1"/>
    </source>
</evidence>
<evidence type="ECO:0000256" key="9">
    <source>
        <dbReference type="ARBA" id="ARBA00022741"/>
    </source>
</evidence>
<evidence type="ECO:0000256" key="11">
    <source>
        <dbReference type="ARBA" id="ARBA00022840"/>
    </source>
</evidence>
<dbReference type="Proteomes" id="UP000245591">
    <property type="component" value="Unassembled WGS sequence"/>
</dbReference>
<dbReference type="AlphaFoldDB" id="A0A2U1IZX6"/>
<dbReference type="EC" id="2.7.11.22" evidence="4"/>
<dbReference type="Gene3D" id="3.30.200.20">
    <property type="entry name" value="Phosphorylase Kinase, domain 1"/>
    <property type="match status" value="1"/>
</dbReference>
<evidence type="ECO:0000256" key="15">
    <source>
        <dbReference type="ARBA" id="ARBA00048367"/>
    </source>
</evidence>
<dbReference type="PANTHER" id="PTHR24056">
    <property type="entry name" value="CELL DIVISION PROTEIN KINASE"/>
    <property type="match status" value="1"/>
</dbReference>
<proteinExistence type="inferred from homology"/>
<evidence type="ECO:0000256" key="4">
    <source>
        <dbReference type="ARBA" id="ARBA00012425"/>
    </source>
</evidence>
<dbReference type="EMBL" id="MBFU01001100">
    <property type="protein sequence ID" value="PVZ96877.1"/>
    <property type="molecule type" value="Genomic_DNA"/>
</dbReference>
<dbReference type="GO" id="GO:0005524">
    <property type="term" value="F:ATP binding"/>
    <property type="evidence" value="ECO:0007669"/>
    <property type="project" value="UniProtKB-KW"/>
</dbReference>
<comment type="caution">
    <text evidence="19">The sequence shown here is derived from an EMBL/GenBank/DDBJ whole genome shotgun (WGS) entry which is preliminary data.</text>
</comment>
<keyword evidence="6" id="KW-0723">Serine/threonine-protein kinase</keyword>
<dbReference type="GO" id="GO:0008353">
    <property type="term" value="F:RNA polymerase II CTD heptapeptide repeat kinase activity"/>
    <property type="evidence" value="ECO:0007669"/>
    <property type="project" value="UniProtKB-EC"/>
</dbReference>
<comment type="catalytic activity">
    <reaction evidence="14">
        <text>L-threonyl-[protein] + ATP = O-phospho-L-threonyl-[protein] + ADP + H(+)</text>
        <dbReference type="Rhea" id="RHEA:46608"/>
        <dbReference type="Rhea" id="RHEA-COMP:11060"/>
        <dbReference type="Rhea" id="RHEA-COMP:11605"/>
        <dbReference type="ChEBI" id="CHEBI:15378"/>
        <dbReference type="ChEBI" id="CHEBI:30013"/>
        <dbReference type="ChEBI" id="CHEBI:30616"/>
        <dbReference type="ChEBI" id="CHEBI:61977"/>
        <dbReference type="ChEBI" id="CHEBI:456216"/>
        <dbReference type="EC" id="2.7.11.22"/>
    </reaction>
</comment>
<dbReference type="InterPro" id="IPR008271">
    <property type="entry name" value="Ser/Thr_kinase_AS"/>
</dbReference>